<dbReference type="RefSeq" id="WP_044905898.1">
    <property type="nucleotide sequence ID" value="NZ_JQIF01000057.1"/>
</dbReference>
<sequence>MKAIVFGAGKIARGFIGQLLYLSKADITFVDIDQQLVDRLNKDQKYHVYILGDSSLDSDVTGFQAVQLEDEKRIGAALVEADIAFVSVGGANLKSLGEKIGRIYKENGIPKKPFNFVTCENWRHAGAFLYEGITAEMEEQEKTMFDQFVGVNEAVIMRSATQPSDELAMQDATGVWVQNYWYLPISAEHFKGELPPIQDAELMQNFGDFLTQKMYTNNTSNAVIAYHGYLAGYELLAEAANSPEVSALLDEVYEEINQTLVAELHVDPQQQKAFAEKARAKYTDWTIVDRVIRHGKDPLRKLGAQDRLIAPARMALNHGVYPRVIIETIAKALFFDEESDASARKLKVMRREHGIPYVLQTVCELNEQEPLYREVLKAVDRICKEGMVKGHE</sequence>
<comment type="caution">
    <text evidence="6">The sequence shown here is derived from an EMBL/GenBank/DDBJ whole genome shotgun (WGS) entry which is preliminary data.</text>
</comment>
<dbReference type="SUPFAM" id="SSF48179">
    <property type="entry name" value="6-phosphogluconate dehydrogenase C-terminal domain-like"/>
    <property type="match status" value="1"/>
</dbReference>
<gene>
    <name evidence="6" type="ORF">CIAN88_13525</name>
</gene>
<reference evidence="6 7" key="1">
    <citation type="submission" date="2014-08" db="EMBL/GenBank/DDBJ databases">
        <title>Clostridium innocuum, an unnegligible vancomycin-resistant pathogen causing extra-intestinal infections.</title>
        <authorList>
            <person name="Feng Y."/>
            <person name="Chiu C.-H."/>
        </authorList>
    </citation>
    <scope>NUCLEOTIDE SEQUENCE [LARGE SCALE GENOMIC DNA]</scope>
    <source>
        <strain evidence="6 7">AN88</strain>
    </source>
</reference>
<feature type="domain" description="Mannitol dehydrogenase C-terminal" evidence="5">
    <location>
        <begin position="208"/>
        <end position="355"/>
    </location>
</feature>
<accession>A0A099I5X8</accession>
<evidence type="ECO:0000313" key="6">
    <source>
        <dbReference type="EMBL" id="KGJ52687.1"/>
    </source>
</evidence>
<dbReference type="SUPFAM" id="SSF51735">
    <property type="entry name" value="NAD(P)-binding Rossmann-fold domains"/>
    <property type="match status" value="1"/>
</dbReference>
<dbReference type="InterPro" id="IPR013118">
    <property type="entry name" value="Mannitol_DH_C"/>
</dbReference>
<dbReference type="PANTHER" id="PTHR30524">
    <property type="entry name" value="MANNITOL-1-PHOSPHATE 5-DEHYDROGENASE"/>
    <property type="match status" value="1"/>
</dbReference>
<dbReference type="Pfam" id="PF01232">
    <property type="entry name" value="Mannitol_dh"/>
    <property type="match status" value="1"/>
</dbReference>
<dbReference type="InterPro" id="IPR008927">
    <property type="entry name" value="6-PGluconate_DH-like_C_sf"/>
</dbReference>
<evidence type="ECO:0000313" key="7">
    <source>
        <dbReference type="Proteomes" id="UP000030008"/>
    </source>
</evidence>
<dbReference type="InterPro" id="IPR013328">
    <property type="entry name" value="6PGD_dom2"/>
</dbReference>
<dbReference type="InterPro" id="IPR013131">
    <property type="entry name" value="Mannitol_DH_N"/>
</dbReference>
<keyword evidence="1" id="KW-0560">Oxidoreductase</keyword>
<comment type="catalytic activity">
    <reaction evidence="3">
        <text>D-mannitol 1-phosphate + NAD(+) = beta-D-fructose 6-phosphate + NADH + H(+)</text>
        <dbReference type="Rhea" id="RHEA:19661"/>
        <dbReference type="ChEBI" id="CHEBI:15378"/>
        <dbReference type="ChEBI" id="CHEBI:57540"/>
        <dbReference type="ChEBI" id="CHEBI:57634"/>
        <dbReference type="ChEBI" id="CHEBI:57945"/>
        <dbReference type="ChEBI" id="CHEBI:61381"/>
        <dbReference type="EC" id="1.1.1.17"/>
    </reaction>
</comment>
<organism evidence="6 7">
    <name type="scientific">Clostridium innocuum</name>
    <dbReference type="NCBI Taxonomy" id="1522"/>
    <lineage>
        <taxon>Bacteria</taxon>
        <taxon>Bacillati</taxon>
        <taxon>Bacillota</taxon>
        <taxon>Clostridia</taxon>
        <taxon>Eubacteriales</taxon>
        <taxon>Clostridiaceae</taxon>
        <taxon>Clostridium</taxon>
    </lineage>
</organism>
<dbReference type="InterPro" id="IPR036291">
    <property type="entry name" value="NAD(P)-bd_dom_sf"/>
</dbReference>
<protein>
    <submittedName>
        <fullName evidence="6">Mannitol-1-phosphate 5-dehydrogenase</fullName>
    </submittedName>
</protein>
<name>A0A099I5X8_CLOIN</name>
<dbReference type="GO" id="GO:0008926">
    <property type="term" value="F:mannitol-1-phosphate 5-dehydrogenase activity"/>
    <property type="evidence" value="ECO:0007669"/>
    <property type="project" value="UniProtKB-EC"/>
</dbReference>
<dbReference type="Pfam" id="PF08125">
    <property type="entry name" value="Mannitol_dh_C"/>
    <property type="match status" value="1"/>
</dbReference>
<dbReference type="AlphaFoldDB" id="A0A099I5X8"/>
<evidence type="ECO:0000259" key="4">
    <source>
        <dbReference type="Pfam" id="PF01232"/>
    </source>
</evidence>
<dbReference type="PANTHER" id="PTHR30524:SF0">
    <property type="entry name" value="ALTRONATE OXIDOREDUCTASE-RELATED"/>
    <property type="match status" value="1"/>
</dbReference>
<evidence type="ECO:0000256" key="1">
    <source>
        <dbReference type="ARBA" id="ARBA00023002"/>
    </source>
</evidence>
<feature type="domain" description="Mannitol dehydrogenase N-terminal" evidence="4">
    <location>
        <begin position="1"/>
        <end position="197"/>
    </location>
</feature>
<keyword evidence="2" id="KW-0520">NAD</keyword>
<dbReference type="Proteomes" id="UP000030008">
    <property type="component" value="Unassembled WGS sequence"/>
</dbReference>
<evidence type="ECO:0000259" key="5">
    <source>
        <dbReference type="Pfam" id="PF08125"/>
    </source>
</evidence>
<evidence type="ECO:0000256" key="3">
    <source>
        <dbReference type="ARBA" id="ARBA00048615"/>
    </source>
</evidence>
<dbReference type="Gene3D" id="3.40.50.720">
    <property type="entry name" value="NAD(P)-binding Rossmann-like Domain"/>
    <property type="match status" value="1"/>
</dbReference>
<proteinExistence type="predicted"/>
<evidence type="ECO:0000256" key="2">
    <source>
        <dbReference type="ARBA" id="ARBA00023027"/>
    </source>
</evidence>
<dbReference type="Gene3D" id="1.10.1040.10">
    <property type="entry name" value="N-(1-d-carboxylethyl)-l-norvaline Dehydrogenase, domain 2"/>
    <property type="match status" value="1"/>
</dbReference>
<dbReference type="GO" id="GO:0005829">
    <property type="term" value="C:cytosol"/>
    <property type="evidence" value="ECO:0007669"/>
    <property type="project" value="TreeGrafter"/>
</dbReference>
<dbReference type="GO" id="GO:0019592">
    <property type="term" value="P:mannitol catabolic process"/>
    <property type="evidence" value="ECO:0007669"/>
    <property type="project" value="TreeGrafter"/>
</dbReference>
<dbReference type="EMBL" id="JQIF01000057">
    <property type="protein sequence ID" value="KGJ52687.1"/>
    <property type="molecule type" value="Genomic_DNA"/>
</dbReference>